<dbReference type="EMBL" id="VAUP01000004">
    <property type="protein sequence ID" value="TLX44776.1"/>
    <property type="molecule type" value="Genomic_DNA"/>
</dbReference>
<evidence type="ECO:0000313" key="4">
    <source>
        <dbReference type="EMBL" id="TLX44776.1"/>
    </source>
</evidence>
<dbReference type="Pfam" id="PF00543">
    <property type="entry name" value="P-II"/>
    <property type="match status" value="1"/>
</dbReference>
<keyword evidence="3" id="KW-0597">Phosphoprotein</keyword>
<dbReference type="AlphaFoldDB" id="A0A6C1KV43"/>
<dbReference type="PROSITE" id="PS51343">
    <property type="entry name" value="PII_GLNB_DOM"/>
    <property type="match status" value="1"/>
</dbReference>
<dbReference type="SUPFAM" id="SSF54913">
    <property type="entry name" value="GlnB-like"/>
    <property type="match status" value="1"/>
</dbReference>
<dbReference type="GO" id="GO:0006808">
    <property type="term" value="P:regulation of nitrogen utilization"/>
    <property type="evidence" value="ECO:0007669"/>
    <property type="project" value="InterPro"/>
</dbReference>
<dbReference type="OrthoDB" id="7959799at2"/>
<dbReference type="InterPro" id="IPR015867">
    <property type="entry name" value="N-reg_PII/ATP_PRibTrfase_C"/>
</dbReference>
<comment type="function">
    <text evidence="2">In nitrogen-limiting conditions, when the ratio of Gln to 2-ketoglutarate decreases, P-II is uridylylated to P-II-UMP. P-II-UMP allows the deadenylation of glutamine synthetase (GS), thus activating the enzyme. Conversely, in nitrogen excess P-II is deuridylated and promotes the adenylation of GS. P-II indirectly controls the transcription of the GS gene (glnA). P-II prevents NR-II-catalyzed conversion of NR-I to NR-I-phosphate, the transcriptional activator of glnA. When P-II is uridylylated to P-II-UMP, these events are reversed.</text>
</comment>
<dbReference type="Proteomes" id="UP000305131">
    <property type="component" value="Unassembled WGS sequence"/>
</dbReference>
<gene>
    <name evidence="4" type="ORF">FBQ73_01630</name>
</gene>
<dbReference type="PANTHER" id="PTHR30115:SF11">
    <property type="entry name" value="NITROGEN REGULATORY PROTEIN P-II HOMOLOG"/>
    <property type="match status" value="1"/>
</dbReference>
<organism evidence="4 5">
    <name type="scientific">Xanthobacter autotrophicus</name>
    <dbReference type="NCBI Taxonomy" id="280"/>
    <lineage>
        <taxon>Bacteria</taxon>
        <taxon>Pseudomonadati</taxon>
        <taxon>Pseudomonadota</taxon>
        <taxon>Alphaproteobacteria</taxon>
        <taxon>Hyphomicrobiales</taxon>
        <taxon>Xanthobacteraceae</taxon>
        <taxon>Xanthobacter</taxon>
    </lineage>
</organism>
<dbReference type="SMART" id="SM00938">
    <property type="entry name" value="P-II"/>
    <property type="match status" value="1"/>
</dbReference>
<proteinExistence type="predicted"/>
<evidence type="ECO:0000256" key="3">
    <source>
        <dbReference type="PIRSR" id="PIRSR602187-50"/>
    </source>
</evidence>
<accession>A0A6C1KV43</accession>
<sequence>MSIEASSGVVDDGLRLVTAIIHPHLEGRVVGALHELPEFPGFTLTEARGQGRGRGAGGTYVASEYDLTYQRHLQMQIVCDAAAVETVIATLTRAGWTGRRGDGVVFVTPVERFSRIREAGETQAQAQARDQEEAR</sequence>
<dbReference type="GO" id="GO:0005524">
    <property type="term" value="F:ATP binding"/>
    <property type="evidence" value="ECO:0007669"/>
    <property type="project" value="TreeGrafter"/>
</dbReference>
<dbReference type="GO" id="GO:0005829">
    <property type="term" value="C:cytosol"/>
    <property type="evidence" value="ECO:0007669"/>
    <property type="project" value="TreeGrafter"/>
</dbReference>
<dbReference type="RefSeq" id="WP_138397777.1">
    <property type="nucleotide sequence ID" value="NZ_JBAFVI010000009.1"/>
</dbReference>
<comment type="caution">
    <text evidence="4">The sequence shown here is derived from an EMBL/GenBank/DDBJ whole genome shotgun (WGS) entry which is preliminary data.</text>
</comment>
<dbReference type="GO" id="GO:0030234">
    <property type="term" value="F:enzyme regulator activity"/>
    <property type="evidence" value="ECO:0007669"/>
    <property type="project" value="InterPro"/>
</dbReference>
<dbReference type="GeneID" id="95772160"/>
<dbReference type="PRINTS" id="PR00340">
    <property type="entry name" value="PIIGLNB"/>
</dbReference>
<dbReference type="InterPro" id="IPR011322">
    <property type="entry name" value="N-reg_PII-like_a/b"/>
</dbReference>
<protein>
    <recommendedName>
        <fullName evidence="1">Nitrogen regulatory protein P-II</fullName>
    </recommendedName>
</protein>
<evidence type="ECO:0000256" key="2">
    <source>
        <dbReference type="ARBA" id="ARBA00025238"/>
    </source>
</evidence>
<dbReference type="InterPro" id="IPR002187">
    <property type="entry name" value="N-reg_PII"/>
</dbReference>
<evidence type="ECO:0000313" key="5">
    <source>
        <dbReference type="Proteomes" id="UP000305131"/>
    </source>
</evidence>
<dbReference type="Gene3D" id="3.30.70.120">
    <property type="match status" value="1"/>
</dbReference>
<dbReference type="PANTHER" id="PTHR30115">
    <property type="entry name" value="NITROGEN REGULATORY PROTEIN P-II"/>
    <property type="match status" value="1"/>
</dbReference>
<name>A0A6C1KV43_XANAU</name>
<reference evidence="4 5" key="1">
    <citation type="submission" date="2019-05" db="EMBL/GenBank/DDBJ databases">
        <authorList>
            <person name="Zhou X."/>
        </authorList>
    </citation>
    <scope>NUCLEOTIDE SEQUENCE [LARGE SCALE GENOMIC DNA]</scope>
    <source>
        <strain evidence="4 5">DSM 432</strain>
    </source>
</reference>
<feature type="modified residue" description="O-UMP-tyrosine" evidence="3">
    <location>
        <position position="65"/>
    </location>
</feature>
<evidence type="ECO:0000256" key="1">
    <source>
        <dbReference type="ARBA" id="ARBA00015681"/>
    </source>
</evidence>